<accession>A0A6J7DHV2</accession>
<name>A0A6J7DHV2_9ZZZZ</name>
<dbReference type="InterPro" id="IPR023606">
    <property type="entry name" value="CoA-Trfase_III_dom_1_sf"/>
</dbReference>
<dbReference type="EMBL" id="CAFBLR010000041">
    <property type="protein sequence ID" value="CAB4868434.1"/>
    <property type="molecule type" value="Genomic_DNA"/>
</dbReference>
<proteinExistence type="predicted"/>
<reference evidence="1" key="1">
    <citation type="submission" date="2020-05" db="EMBL/GenBank/DDBJ databases">
        <authorList>
            <person name="Chiriac C."/>
            <person name="Salcher M."/>
            <person name="Ghai R."/>
            <person name="Kavagutti S V."/>
        </authorList>
    </citation>
    <scope>NUCLEOTIDE SEQUENCE</scope>
</reference>
<sequence>MLAGSGVACVQADECTPGEFEARSEHLRQNGFVPVVQHARFGEMRRWGPIVQVNGGRDSYGPGVLGGADTDSLLAEIGYTPAEIATLRSTRAVSSEDTAPYSG</sequence>
<evidence type="ECO:0000313" key="1">
    <source>
        <dbReference type="EMBL" id="CAB4868434.1"/>
    </source>
</evidence>
<dbReference type="SUPFAM" id="SSF89796">
    <property type="entry name" value="CoA-transferase family III (CaiB/BaiF)"/>
    <property type="match status" value="1"/>
</dbReference>
<gene>
    <name evidence="1" type="ORF">UFOPK3417_00615</name>
</gene>
<organism evidence="1">
    <name type="scientific">freshwater metagenome</name>
    <dbReference type="NCBI Taxonomy" id="449393"/>
    <lineage>
        <taxon>unclassified sequences</taxon>
        <taxon>metagenomes</taxon>
        <taxon>ecological metagenomes</taxon>
    </lineage>
</organism>
<dbReference type="Gene3D" id="3.40.50.10540">
    <property type="entry name" value="Crotonobetainyl-coa:carnitine coa-transferase, domain 1"/>
    <property type="match status" value="1"/>
</dbReference>
<protein>
    <submittedName>
        <fullName evidence="1">Unannotated protein</fullName>
    </submittedName>
</protein>
<dbReference type="AlphaFoldDB" id="A0A6J7DHV2"/>